<name>A0A182D0L4_BLAVI</name>
<evidence type="ECO:0000313" key="4">
    <source>
        <dbReference type="EMBL" id="BAR99046.1"/>
    </source>
</evidence>
<sequence>MSRRRVTQVGALATARFAVASWLLSFVLTLALAGPVVAETSPVFPALTGRVVDDAGIIDPARHAAITKQLADYEAKTTDQIVVVTLKSLQGTTIEEFGYRLGRSWQIGQAGKNNGALLIVAPNERKVRIEVGYGLEGTLTDAIARVIIDTAILPKFRTKDFAGGIAAGVDAIIDVLTHDDSEWKARAVAPPPEPDWVGLVIVGAIIVIIVIVFILSAHGGGPPARGRSRDFVVGSGASSGGSWSGGSGGGFSGGGGSFGGGGSSGDW</sequence>
<dbReference type="PANTHER" id="PTHR30373">
    <property type="entry name" value="UPF0603 PROTEIN YGCG"/>
    <property type="match status" value="1"/>
</dbReference>
<dbReference type="OrthoDB" id="9810918at2"/>
<feature type="region of interest" description="Disordered" evidence="1">
    <location>
        <begin position="240"/>
        <end position="267"/>
    </location>
</feature>
<keyword evidence="2" id="KW-0812">Transmembrane</keyword>
<dbReference type="Pfam" id="PF04536">
    <property type="entry name" value="TPM_phosphatase"/>
    <property type="match status" value="1"/>
</dbReference>
<keyword evidence="2" id="KW-1133">Transmembrane helix</keyword>
<feature type="domain" description="TPM" evidence="3">
    <location>
        <begin position="51"/>
        <end position="174"/>
    </location>
</feature>
<dbReference type="InterPro" id="IPR007621">
    <property type="entry name" value="TPM_dom"/>
</dbReference>
<accession>A0A182D0L4</accession>
<dbReference type="EMBL" id="AP014854">
    <property type="protein sequence ID" value="BAR99046.1"/>
    <property type="molecule type" value="Genomic_DNA"/>
</dbReference>
<keyword evidence="2" id="KW-0472">Membrane</keyword>
<dbReference type="PATRIC" id="fig|1079.8.peg.1495"/>
<protein>
    <submittedName>
        <fullName evidence="4">Beta-propeller domains of methanol dehydrogenase type</fullName>
    </submittedName>
</protein>
<organism evidence="4">
    <name type="scientific">Blastochloris viridis</name>
    <name type="common">Rhodopseudomonas viridis</name>
    <dbReference type="NCBI Taxonomy" id="1079"/>
    <lineage>
        <taxon>Bacteria</taxon>
        <taxon>Pseudomonadati</taxon>
        <taxon>Pseudomonadota</taxon>
        <taxon>Alphaproteobacteria</taxon>
        <taxon>Hyphomicrobiales</taxon>
        <taxon>Blastochloridaceae</taxon>
        <taxon>Blastochloris</taxon>
    </lineage>
</organism>
<evidence type="ECO:0000256" key="1">
    <source>
        <dbReference type="SAM" id="MobiDB-lite"/>
    </source>
</evidence>
<gene>
    <name evidence="4" type="ORF">BV133_1453</name>
</gene>
<reference evidence="4" key="1">
    <citation type="journal article" date="2015" name="Genome Announc.">
        <title>Complete Genome Sequence of the Bacteriochlorophyll b-Producing Photosynthetic Bacterium Blastochloris viridis.</title>
        <authorList>
            <person name="Tsukatani Y."/>
            <person name="Hirose Y."/>
            <person name="Harada J."/>
            <person name="Misawa N."/>
            <person name="Mori K."/>
            <person name="Inoue K."/>
            <person name="Tamiaki H."/>
        </authorList>
    </citation>
    <scope>NUCLEOTIDE SEQUENCE [LARGE SCALE GENOMIC DNA]</scope>
    <source>
        <strain evidence="4">DSM 133</strain>
    </source>
</reference>
<proteinExistence type="predicted"/>
<dbReference type="Gene3D" id="3.10.310.50">
    <property type="match status" value="1"/>
</dbReference>
<evidence type="ECO:0000256" key="2">
    <source>
        <dbReference type="SAM" id="Phobius"/>
    </source>
</evidence>
<evidence type="ECO:0000259" key="3">
    <source>
        <dbReference type="Pfam" id="PF04536"/>
    </source>
</evidence>
<dbReference type="AlphaFoldDB" id="A0A182D0L4"/>
<dbReference type="PANTHER" id="PTHR30373:SF2">
    <property type="entry name" value="UPF0603 PROTEIN YGCG"/>
    <property type="match status" value="1"/>
</dbReference>
<feature type="transmembrane region" description="Helical" evidence="2">
    <location>
        <begin position="196"/>
        <end position="217"/>
    </location>
</feature>